<evidence type="ECO:0000256" key="1">
    <source>
        <dbReference type="SAM" id="MobiDB-lite"/>
    </source>
</evidence>
<feature type="region of interest" description="Disordered" evidence="1">
    <location>
        <begin position="1"/>
        <end position="46"/>
    </location>
</feature>
<dbReference type="Proteomes" id="UP000199019">
    <property type="component" value="Unassembled WGS sequence"/>
</dbReference>
<evidence type="ECO:0000313" key="3">
    <source>
        <dbReference type="Proteomes" id="UP000199019"/>
    </source>
</evidence>
<dbReference type="RefSeq" id="WP_177180238.1">
    <property type="nucleotide sequence ID" value="NZ_FOHB01000001.1"/>
</dbReference>
<dbReference type="EMBL" id="FOHB01000001">
    <property type="protein sequence ID" value="SER75720.1"/>
    <property type="molecule type" value="Genomic_DNA"/>
</dbReference>
<dbReference type="STRING" id="587636.SAMN05216199_1104"/>
<gene>
    <name evidence="2" type="ORF">SAMN05216199_1104</name>
</gene>
<proteinExistence type="predicted"/>
<sequence length="106" mass="11430">MGYRRGVPLGERPVETGAPAPTTVASSTTRRPPATPAPSGEHPSARRHCWVRGVDGAPGPHPALLVEWRRREADQWEALVVYAVEDRGSVTLVQQWLASSLVTPSA</sequence>
<protein>
    <submittedName>
        <fullName evidence="2">Uncharacterized protein</fullName>
    </submittedName>
</protein>
<feature type="compositionally biased region" description="Low complexity" evidence="1">
    <location>
        <begin position="18"/>
        <end position="32"/>
    </location>
</feature>
<accession>A0A1H9RSB7</accession>
<keyword evidence="3" id="KW-1185">Reference proteome</keyword>
<organism evidence="2 3">
    <name type="scientific">Pedococcus cremeus</name>
    <dbReference type="NCBI Taxonomy" id="587636"/>
    <lineage>
        <taxon>Bacteria</taxon>
        <taxon>Bacillati</taxon>
        <taxon>Actinomycetota</taxon>
        <taxon>Actinomycetes</taxon>
        <taxon>Micrococcales</taxon>
        <taxon>Intrasporangiaceae</taxon>
        <taxon>Pedococcus</taxon>
    </lineage>
</organism>
<name>A0A1H9RSB7_9MICO</name>
<reference evidence="3" key="1">
    <citation type="submission" date="2016-10" db="EMBL/GenBank/DDBJ databases">
        <authorList>
            <person name="Varghese N."/>
            <person name="Submissions S."/>
        </authorList>
    </citation>
    <scope>NUCLEOTIDE SEQUENCE [LARGE SCALE GENOMIC DNA]</scope>
    <source>
        <strain evidence="3">CGMCC 1.6963</strain>
    </source>
</reference>
<evidence type="ECO:0000313" key="2">
    <source>
        <dbReference type="EMBL" id="SER75720.1"/>
    </source>
</evidence>
<dbReference type="AlphaFoldDB" id="A0A1H9RSB7"/>